<dbReference type="AlphaFoldDB" id="A0A8J3EWM4"/>
<proteinExistence type="predicted"/>
<organism evidence="2 3">
    <name type="scientific">Gottfriedia solisilvae</name>
    <dbReference type="NCBI Taxonomy" id="1516104"/>
    <lineage>
        <taxon>Bacteria</taxon>
        <taxon>Bacillati</taxon>
        <taxon>Bacillota</taxon>
        <taxon>Bacilli</taxon>
        <taxon>Bacillales</taxon>
        <taxon>Bacillaceae</taxon>
        <taxon>Gottfriedia</taxon>
    </lineage>
</organism>
<keyword evidence="1" id="KW-0472">Membrane</keyword>
<keyword evidence="1" id="KW-0812">Transmembrane</keyword>
<keyword evidence="1" id="KW-1133">Transmembrane helix</keyword>
<dbReference type="EMBL" id="BMHB01000001">
    <property type="protein sequence ID" value="GGI11536.1"/>
    <property type="molecule type" value="Genomic_DNA"/>
</dbReference>
<accession>A0A8J3EWM4</accession>
<evidence type="ECO:0000313" key="3">
    <source>
        <dbReference type="Proteomes" id="UP000626244"/>
    </source>
</evidence>
<evidence type="ECO:0000256" key="1">
    <source>
        <dbReference type="SAM" id="Phobius"/>
    </source>
</evidence>
<comment type="caution">
    <text evidence="2">The sequence shown here is derived from an EMBL/GenBank/DDBJ whole genome shotgun (WGS) entry which is preliminary data.</text>
</comment>
<dbReference type="RefSeq" id="WP_087999081.1">
    <property type="nucleotide sequence ID" value="NZ_BMHB01000001.1"/>
</dbReference>
<reference evidence="3" key="1">
    <citation type="journal article" date="2019" name="Int. J. Syst. Evol. Microbiol.">
        <title>The Global Catalogue of Microorganisms (GCM) 10K type strain sequencing project: providing services to taxonomists for standard genome sequencing and annotation.</title>
        <authorList>
            <consortium name="The Broad Institute Genomics Platform"/>
            <consortium name="The Broad Institute Genome Sequencing Center for Infectious Disease"/>
            <person name="Wu L."/>
            <person name="Ma J."/>
        </authorList>
    </citation>
    <scope>NUCLEOTIDE SEQUENCE [LARGE SCALE GENOMIC DNA]</scope>
    <source>
        <strain evidence="3">CGMCC 1.14993</strain>
    </source>
</reference>
<name>A0A8J3EWM4_9BACI</name>
<dbReference type="OrthoDB" id="2913234at2"/>
<keyword evidence="3" id="KW-1185">Reference proteome</keyword>
<protein>
    <submittedName>
        <fullName evidence="2">Uncharacterized protein</fullName>
    </submittedName>
</protein>
<sequence length="62" mass="6916">MKKFLKGKMSISHIFFMAAFSAIVNTIISHNVNWDNRYITGLIAGLVTFIGGILAIFIIKND</sequence>
<feature type="transmembrane region" description="Helical" evidence="1">
    <location>
        <begin position="12"/>
        <end position="32"/>
    </location>
</feature>
<gene>
    <name evidence="2" type="ORF">GCM10007380_08330</name>
</gene>
<feature type="transmembrane region" description="Helical" evidence="1">
    <location>
        <begin position="38"/>
        <end position="59"/>
    </location>
</feature>
<dbReference type="Proteomes" id="UP000626244">
    <property type="component" value="Unassembled WGS sequence"/>
</dbReference>
<evidence type="ECO:0000313" key="2">
    <source>
        <dbReference type="EMBL" id="GGI11536.1"/>
    </source>
</evidence>